<sequence length="136" mass="14081">MSHLGLRLKQRSVLSFNTPSSQQASNAQNAASGDLAQAPTPGLSRAMSAMCVERGGTQDLDAANANANANAPPPVAAAPSQGGGGMDTAYMSQGMPMFTPDFITPVDAQFACVYDPNEKENKARSYTGSHTTASAW</sequence>
<evidence type="ECO:0000256" key="1">
    <source>
        <dbReference type="SAM" id="MobiDB-lite"/>
    </source>
</evidence>
<evidence type="ECO:0000313" key="3">
    <source>
        <dbReference type="Proteomes" id="UP000001876"/>
    </source>
</evidence>
<accession>C1MII5</accession>
<evidence type="ECO:0000313" key="2">
    <source>
        <dbReference type="EMBL" id="EEH60925.1"/>
    </source>
</evidence>
<dbReference type="Proteomes" id="UP000001876">
    <property type="component" value="Unassembled WGS sequence"/>
</dbReference>
<gene>
    <name evidence="2" type="ORF">MICPUCDRAFT_50579</name>
</gene>
<feature type="compositionally biased region" description="Low complexity" evidence="1">
    <location>
        <begin position="20"/>
        <end position="32"/>
    </location>
</feature>
<dbReference type="RefSeq" id="XP_003055673.1">
    <property type="nucleotide sequence ID" value="XM_003055627.1"/>
</dbReference>
<name>C1MII5_MICPC</name>
<protein>
    <submittedName>
        <fullName evidence="2">Predicted protein</fullName>
    </submittedName>
</protein>
<keyword evidence="3" id="KW-1185">Reference proteome</keyword>
<proteinExistence type="predicted"/>
<organism evidence="3">
    <name type="scientific">Micromonas pusilla (strain CCMP1545)</name>
    <name type="common">Picoplanktonic green alga</name>
    <dbReference type="NCBI Taxonomy" id="564608"/>
    <lineage>
        <taxon>Eukaryota</taxon>
        <taxon>Viridiplantae</taxon>
        <taxon>Chlorophyta</taxon>
        <taxon>Mamiellophyceae</taxon>
        <taxon>Mamiellales</taxon>
        <taxon>Mamiellaceae</taxon>
        <taxon>Micromonas</taxon>
    </lineage>
</organism>
<dbReference type="KEGG" id="mpp:MICPUCDRAFT_50579"/>
<reference evidence="2 3" key="1">
    <citation type="journal article" date="2009" name="Science">
        <title>Green evolution and dynamic adaptations revealed by genomes of the marine picoeukaryotes Micromonas.</title>
        <authorList>
            <person name="Worden A.Z."/>
            <person name="Lee J.H."/>
            <person name="Mock T."/>
            <person name="Rouze P."/>
            <person name="Simmons M.P."/>
            <person name="Aerts A.L."/>
            <person name="Allen A.E."/>
            <person name="Cuvelier M.L."/>
            <person name="Derelle E."/>
            <person name="Everett M.V."/>
            <person name="Foulon E."/>
            <person name="Grimwood J."/>
            <person name="Gundlach H."/>
            <person name="Henrissat B."/>
            <person name="Napoli C."/>
            <person name="McDonald S.M."/>
            <person name="Parker M.S."/>
            <person name="Rombauts S."/>
            <person name="Salamov A."/>
            <person name="Von Dassow P."/>
            <person name="Badger J.H."/>
            <person name="Coutinho P.M."/>
            <person name="Demir E."/>
            <person name="Dubchak I."/>
            <person name="Gentemann C."/>
            <person name="Eikrem W."/>
            <person name="Gready J.E."/>
            <person name="John U."/>
            <person name="Lanier W."/>
            <person name="Lindquist E.A."/>
            <person name="Lucas S."/>
            <person name="Mayer K.F."/>
            <person name="Moreau H."/>
            <person name="Not F."/>
            <person name="Otillar R."/>
            <person name="Panaud O."/>
            <person name="Pangilinan J."/>
            <person name="Paulsen I."/>
            <person name="Piegu B."/>
            <person name="Poliakov A."/>
            <person name="Robbens S."/>
            <person name="Schmutz J."/>
            <person name="Toulza E."/>
            <person name="Wyss T."/>
            <person name="Zelensky A."/>
            <person name="Zhou K."/>
            <person name="Armbrust E.V."/>
            <person name="Bhattacharya D."/>
            <person name="Goodenough U.W."/>
            <person name="Van de Peer Y."/>
            <person name="Grigoriev I.V."/>
        </authorList>
    </citation>
    <scope>NUCLEOTIDE SEQUENCE [LARGE SCALE GENOMIC DNA]</scope>
    <source>
        <strain evidence="2 3">CCMP1545</strain>
    </source>
</reference>
<dbReference type="GeneID" id="9680858"/>
<feature type="region of interest" description="Disordered" evidence="1">
    <location>
        <begin position="62"/>
        <end position="88"/>
    </location>
</feature>
<dbReference type="EMBL" id="GG663735">
    <property type="protein sequence ID" value="EEH60925.1"/>
    <property type="molecule type" value="Genomic_DNA"/>
</dbReference>
<dbReference type="AlphaFoldDB" id="C1MII5"/>
<feature type="region of interest" description="Disordered" evidence="1">
    <location>
        <begin position="18"/>
        <end position="41"/>
    </location>
</feature>